<evidence type="ECO:0000256" key="2">
    <source>
        <dbReference type="SAM" id="MobiDB-lite"/>
    </source>
</evidence>
<keyword evidence="5" id="KW-1185">Reference proteome</keyword>
<dbReference type="Proteomes" id="UP000785679">
    <property type="component" value="Unassembled WGS sequence"/>
</dbReference>
<name>A0A8J8T792_HALGN</name>
<dbReference type="GO" id="GO:0004672">
    <property type="term" value="F:protein kinase activity"/>
    <property type="evidence" value="ECO:0007669"/>
    <property type="project" value="InterPro"/>
</dbReference>
<dbReference type="GO" id="GO:0005524">
    <property type="term" value="F:ATP binding"/>
    <property type="evidence" value="ECO:0007669"/>
    <property type="project" value="InterPro"/>
</dbReference>
<dbReference type="InterPro" id="IPR000719">
    <property type="entry name" value="Prot_kinase_dom"/>
</dbReference>
<feature type="compositionally biased region" description="Basic and acidic residues" evidence="2">
    <location>
        <begin position="166"/>
        <end position="175"/>
    </location>
</feature>
<dbReference type="PROSITE" id="PS50011">
    <property type="entry name" value="PROTEIN_KINASE_DOM"/>
    <property type="match status" value="1"/>
</dbReference>
<dbReference type="Gene3D" id="1.10.510.10">
    <property type="entry name" value="Transferase(Phosphotransferase) domain 1"/>
    <property type="match status" value="1"/>
</dbReference>
<feature type="region of interest" description="Disordered" evidence="2">
    <location>
        <begin position="166"/>
        <end position="193"/>
    </location>
</feature>
<evidence type="ECO:0000313" key="5">
    <source>
        <dbReference type="Proteomes" id="UP000785679"/>
    </source>
</evidence>
<organism evidence="4 5">
    <name type="scientific">Halteria grandinella</name>
    <dbReference type="NCBI Taxonomy" id="5974"/>
    <lineage>
        <taxon>Eukaryota</taxon>
        <taxon>Sar</taxon>
        <taxon>Alveolata</taxon>
        <taxon>Ciliophora</taxon>
        <taxon>Intramacronucleata</taxon>
        <taxon>Spirotrichea</taxon>
        <taxon>Stichotrichia</taxon>
        <taxon>Sporadotrichida</taxon>
        <taxon>Halteriidae</taxon>
        <taxon>Halteria</taxon>
    </lineage>
</organism>
<sequence length="459" mass="52871">MSKELPKIPVYKTKDPPITLEYKGQSYTLSPIRLDVSKYTMTCLYVSKNADPKYLAVLFDSGDKRGGAINQDHYLQSLQHLSHTPAHFETQYSADQVAVIHQYIENSLSDYPGMPIQICRQMLQAVRELHQAGIVHRDVRPGIFRIGEGSKVYIVEYSQCAEFRPQDHRKEEGKAGEQNNPTNASKRAQEEYTLSRRNDIESLGYTFLAMVDSRSMIWQSCKDPREIYNAKQEFLKAPSDQLSDVTVIVRQFIISARNLSYTEEPDYEHFMSYLNQIEAIQEQALATETVDRLLSALSLQQVHDAIHSSNEQFYPFHSILDALLKKDVQEIATSYLQISQEFSRFAKNMSLESLEILKDILPGYIAKRMNGSDLRQNNQNQNRPLDYQVIAIKTNREKKTNEEYSLLRFEDASRIETELETSEYWSAHSHLDDYIGEICEPLGKIEDENFSTSVDVLTF</sequence>
<comment type="caution">
    <text evidence="4">The sequence shown here is derived from an EMBL/GenBank/DDBJ whole genome shotgun (WGS) entry which is preliminary data.</text>
</comment>
<feature type="compositionally biased region" description="Polar residues" evidence="2">
    <location>
        <begin position="177"/>
        <end position="186"/>
    </location>
</feature>
<accession>A0A8J8T792</accession>
<dbReference type="AlphaFoldDB" id="A0A8J8T792"/>
<dbReference type="PANTHER" id="PTHR11909">
    <property type="entry name" value="CASEIN KINASE-RELATED"/>
    <property type="match status" value="1"/>
</dbReference>
<reference evidence="4" key="1">
    <citation type="submission" date="2019-06" db="EMBL/GenBank/DDBJ databases">
        <authorList>
            <person name="Zheng W."/>
        </authorList>
    </citation>
    <scope>NUCLEOTIDE SEQUENCE</scope>
    <source>
        <strain evidence="4">QDHG01</strain>
    </source>
</reference>
<dbReference type="SUPFAM" id="SSF56112">
    <property type="entry name" value="Protein kinase-like (PK-like)"/>
    <property type="match status" value="1"/>
</dbReference>
<feature type="domain" description="Protein kinase" evidence="3">
    <location>
        <begin position="1"/>
        <end position="306"/>
    </location>
</feature>
<dbReference type="EMBL" id="RRYP01002194">
    <property type="protein sequence ID" value="TNV85052.1"/>
    <property type="molecule type" value="Genomic_DNA"/>
</dbReference>
<evidence type="ECO:0000256" key="1">
    <source>
        <dbReference type="ARBA" id="ARBA00023860"/>
    </source>
</evidence>
<protein>
    <recommendedName>
        <fullName evidence="1">Casein kinase I</fullName>
    </recommendedName>
</protein>
<dbReference type="InterPro" id="IPR050235">
    <property type="entry name" value="CK1_Ser-Thr_kinase"/>
</dbReference>
<gene>
    <name evidence="4" type="ORF">FGO68_gene1681</name>
</gene>
<dbReference type="OrthoDB" id="5979581at2759"/>
<evidence type="ECO:0000313" key="4">
    <source>
        <dbReference type="EMBL" id="TNV85052.1"/>
    </source>
</evidence>
<evidence type="ECO:0000259" key="3">
    <source>
        <dbReference type="PROSITE" id="PS50011"/>
    </source>
</evidence>
<dbReference type="InterPro" id="IPR011009">
    <property type="entry name" value="Kinase-like_dom_sf"/>
</dbReference>
<proteinExistence type="predicted"/>